<gene>
    <name evidence="2" type="ORF">EI42_03999</name>
</gene>
<name>A0A326U538_THEHA</name>
<feature type="transmembrane region" description="Helical" evidence="1">
    <location>
        <begin position="242"/>
        <end position="266"/>
    </location>
</feature>
<feature type="transmembrane region" description="Helical" evidence="1">
    <location>
        <begin position="141"/>
        <end position="161"/>
    </location>
</feature>
<dbReference type="AlphaFoldDB" id="A0A326U538"/>
<proteinExistence type="predicted"/>
<dbReference type="Proteomes" id="UP000248806">
    <property type="component" value="Unassembled WGS sequence"/>
</dbReference>
<feature type="transmembrane region" description="Helical" evidence="1">
    <location>
        <begin position="50"/>
        <end position="74"/>
    </location>
</feature>
<dbReference type="PANTHER" id="PTHR37305">
    <property type="entry name" value="INTEGRAL MEMBRANE PROTEIN-RELATED"/>
    <property type="match status" value="1"/>
</dbReference>
<dbReference type="PANTHER" id="PTHR37305:SF1">
    <property type="entry name" value="MEMBRANE PROTEIN"/>
    <property type="match status" value="1"/>
</dbReference>
<reference evidence="2 3" key="1">
    <citation type="submission" date="2018-06" db="EMBL/GenBank/DDBJ databases">
        <title>Genomic Encyclopedia of Archaeal and Bacterial Type Strains, Phase II (KMG-II): from individual species to whole genera.</title>
        <authorList>
            <person name="Goeker M."/>
        </authorList>
    </citation>
    <scope>NUCLEOTIDE SEQUENCE [LARGE SCALE GENOMIC DNA]</scope>
    <source>
        <strain evidence="2 3">ATCC BAA-1881</strain>
    </source>
</reference>
<accession>A0A326U538</accession>
<dbReference type="RefSeq" id="WP_111324335.1">
    <property type="nucleotide sequence ID" value="NZ_BIFX01000001.1"/>
</dbReference>
<keyword evidence="1" id="KW-0472">Membrane</keyword>
<dbReference type="EMBL" id="QKUF01000015">
    <property type="protein sequence ID" value="PZW26418.1"/>
    <property type="molecule type" value="Genomic_DNA"/>
</dbReference>
<dbReference type="Pfam" id="PF12679">
    <property type="entry name" value="ABC2_membrane_2"/>
    <property type="match status" value="1"/>
</dbReference>
<dbReference type="GO" id="GO:0005886">
    <property type="term" value="C:plasma membrane"/>
    <property type="evidence" value="ECO:0007669"/>
    <property type="project" value="UniProtKB-SubCell"/>
</dbReference>
<comment type="caution">
    <text evidence="2">The sequence shown here is derived from an EMBL/GenBank/DDBJ whole genome shotgun (WGS) entry which is preliminary data.</text>
</comment>
<evidence type="ECO:0000313" key="3">
    <source>
        <dbReference type="Proteomes" id="UP000248806"/>
    </source>
</evidence>
<protein>
    <submittedName>
        <fullName evidence="2">ABC-type transport system involved in multi-copper enzyme maturation permease subunit</fullName>
    </submittedName>
</protein>
<feature type="transmembrane region" description="Helical" evidence="1">
    <location>
        <begin position="322"/>
        <end position="343"/>
    </location>
</feature>
<feature type="transmembrane region" description="Helical" evidence="1">
    <location>
        <begin position="214"/>
        <end position="235"/>
    </location>
</feature>
<keyword evidence="1" id="KW-1133">Transmembrane helix</keyword>
<dbReference type="OrthoDB" id="157738at2"/>
<sequence>MTTQPPARTNPPALIRRDTVVMGRADYLSTVLRLIGVELYKFRRRPMSKVLLLIGILSMIISFAFKGGPAIFLAHTPTRNLLPPDCSSVETTIDCLNHEPTREELNLAEAERQRRLQEYASLLSLPGSIEGVTQTIQLVELILFIILAGTIVGGEYSVGTVRLMLTRGPTRTQFFLAKVGAILIYAIVGVGILFVVGILSSVVLSVLANIPQSLAFLSGPWLFNCFLYILATILYTFTYCMLALCLGTLGRATTAGVAGALVWWVVESAIQSIILNLPNFHGIIGAVLEVLPGYFMANNLSALIQNRSSYLFGNQPSPLPDLHALLVVAFYLALFLLPAWWAIRRRDITN</sequence>
<feature type="transmembrane region" description="Helical" evidence="1">
    <location>
        <begin position="182"/>
        <end position="208"/>
    </location>
</feature>
<dbReference type="GO" id="GO:0140359">
    <property type="term" value="F:ABC-type transporter activity"/>
    <property type="evidence" value="ECO:0007669"/>
    <property type="project" value="InterPro"/>
</dbReference>
<keyword evidence="1" id="KW-0812">Transmembrane</keyword>
<organism evidence="2 3">
    <name type="scientific">Thermosporothrix hazakensis</name>
    <dbReference type="NCBI Taxonomy" id="644383"/>
    <lineage>
        <taxon>Bacteria</taxon>
        <taxon>Bacillati</taxon>
        <taxon>Chloroflexota</taxon>
        <taxon>Ktedonobacteria</taxon>
        <taxon>Ktedonobacterales</taxon>
        <taxon>Thermosporotrichaceae</taxon>
        <taxon>Thermosporothrix</taxon>
    </lineage>
</organism>
<evidence type="ECO:0000256" key="1">
    <source>
        <dbReference type="SAM" id="Phobius"/>
    </source>
</evidence>
<evidence type="ECO:0000313" key="2">
    <source>
        <dbReference type="EMBL" id="PZW26418.1"/>
    </source>
</evidence>
<keyword evidence="3" id="KW-1185">Reference proteome</keyword>